<comment type="similarity">
    <text evidence="1">Belongs to the ROK (NagC/XylR) family.</text>
</comment>
<dbReference type="Gene3D" id="1.10.10.10">
    <property type="entry name" value="Winged helix-like DNA-binding domain superfamily/Winged helix DNA-binding domain"/>
    <property type="match status" value="1"/>
</dbReference>
<dbReference type="EMBL" id="STGY01000076">
    <property type="protein sequence ID" value="THV35195.1"/>
    <property type="molecule type" value="Genomic_DNA"/>
</dbReference>
<dbReference type="Pfam" id="PF00480">
    <property type="entry name" value="ROK"/>
    <property type="match status" value="1"/>
</dbReference>
<gene>
    <name evidence="2" type="ORF">FAB82_23300</name>
</gene>
<name>A0A4S8PYJ8_9ACTN</name>
<organism evidence="2 3">
    <name type="scientific">Glycomyces buryatensis</name>
    <dbReference type="NCBI Taxonomy" id="2570927"/>
    <lineage>
        <taxon>Bacteria</taxon>
        <taxon>Bacillati</taxon>
        <taxon>Actinomycetota</taxon>
        <taxon>Actinomycetes</taxon>
        <taxon>Glycomycetales</taxon>
        <taxon>Glycomycetaceae</taxon>
        <taxon>Glycomyces</taxon>
    </lineage>
</organism>
<dbReference type="Proteomes" id="UP000308760">
    <property type="component" value="Unassembled WGS sequence"/>
</dbReference>
<reference evidence="2 3" key="2">
    <citation type="submission" date="2019-05" db="EMBL/GenBank/DDBJ databases">
        <title>Glycomyces buryatensis sp. nov.</title>
        <authorList>
            <person name="Nikitina E."/>
        </authorList>
    </citation>
    <scope>NUCLEOTIDE SEQUENCE [LARGE SCALE GENOMIC DNA]</scope>
    <source>
        <strain evidence="2 3">18</strain>
    </source>
</reference>
<dbReference type="AlphaFoldDB" id="A0A4S8PYJ8"/>
<evidence type="ECO:0000313" key="2">
    <source>
        <dbReference type="EMBL" id="THV35195.1"/>
    </source>
</evidence>
<dbReference type="OrthoDB" id="3534172at2"/>
<protein>
    <submittedName>
        <fullName evidence="2">ROK family protein</fullName>
    </submittedName>
</protein>
<evidence type="ECO:0000256" key="1">
    <source>
        <dbReference type="ARBA" id="ARBA00006479"/>
    </source>
</evidence>
<dbReference type="InterPro" id="IPR000600">
    <property type="entry name" value="ROK"/>
</dbReference>
<dbReference type="Gene3D" id="3.30.420.40">
    <property type="match status" value="2"/>
</dbReference>
<dbReference type="RefSeq" id="WP_136536966.1">
    <property type="nucleotide sequence ID" value="NZ_STGY01000076.1"/>
</dbReference>
<sequence length="398" mass="42099">MNPPAQKSTRDLKLANRTRVLRTLYFDGPFTRRDLVPATGLSTASISNVTSELLTEGVLREAGKLESDGGRPHILLEVDPGHAHVIGIDVGETHVRVELLDLKLEVQAGSLHSLAPGRHDPDTVIEHIVSGVRTVMAESNGTPILGAGVAMPGNVEYGPDAVIHAEAFGWNEVPLGRILSEQLAPLPVRVDNGAMTKGQAELWFGAGRGVRDAVIALVGFGVGACIVVDGKLYRGAASSAGEWGHTCVQVGGRRCRCGSRGCLEAYTGAEDVLDRFLTAGGAVDLASGGEEAALEKLLDDPSETARRVVDETVEYLGAGFADLINLFNPELIVVSGWAGLMLAQRRMDDIVAAARSYSLSQPFQRARFVPGSLGPDTVAKGAATLVIEQFLSAERLTP</sequence>
<dbReference type="InterPro" id="IPR036388">
    <property type="entry name" value="WH-like_DNA-bd_sf"/>
</dbReference>
<dbReference type="PANTHER" id="PTHR18964">
    <property type="entry name" value="ROK (REPRESSOR, ORF, KINASE) FAMILY"/>
    <property type="match status" value="1"/>
</dbReference>
<proteinExistence type="inferred from homology"/>
<evidence type="ECO:0000313" key="3">
    <source>
        <dbReference type="Proteomes" id="UP000308760"/>
    </source>
</evidence>
<dbReference type="PANTHER" id="PTHR18964:SF149">
    <property type="entry name" value="BIFUNCTIONAL UDP-N-ACETYLGLUCOSAMINE 2-EPIMERASE_N-ACETYLMANNOSAMINE KINASE"/>
    <property type="match status" value="1"/>
</dbReference>
<comment type="caution">
    <text evidence="2">The sequence shown here is derived from an EMBL/GenBank/DDBJ whole genome shotgun (WGS) entry which is preliminary data.</text>
</comment>
<dbReference type="InterPro" id="IPR036390">
    <property type="entry name" value="WH_DNA-bd_sf"/>
</dbReference>
<dbReference type="SUPFAM" id="SSF46785">
    <property type="entry name" value="Winged helix' DNA-binding domain"/>
    <property type="match status" value="1"/>
</dbReference>
<keyword evidence="3" id="KW-1185">Reference proteome</keyword>
<dbReference type="SUPFAM" id="SSF53067">
    <property type="entry name" value="Actin-like ATPase domain"/>
    <property type="match status" value="1"/>
</dbReference>
<reference evidence="3" key="1">
    <citation type="submission" date="2019-04" db="EMBL/GenBank/DDBJ databases">
        <title>Nocardioides xinjiangensis sp. nov.</title>
        <authorList>
            <person name="Liu S."/>
        </authorList>
    </citation>
    <scope>NUCLEOTIDE SEQUENCE [LARGE SCALE GENOMIC DNA]</scope>
    <source>
        <strain evidence="3">18</strain>
    </source>
</reference>
<accession>A0A4S8PYJ8</accession>
<dbReference type="InterPro" id="IPR043129">
    <property type="entry name" value="ATPase_NBD"/>
</dbReference>